<dbReference type="OrthoDB" id="883203at2"/>
<dbReference type="InterPro" id="IPR025419">
    <property type="entry name" value="DUF4142"/>
</dbReference>
<reference evidence="2 3" key="2">
    <citation type="submission" date="2016-06" db="EMBL/GenBank/DDBJ databases">
        <title>Pedobacter psychrophilus sp. nov., isolated from Antarctic fragmentary rock.</title>
        <authorList>
            <person name="Svec P."/>
        </authorList>
    </citation>
    <scope>NUCLEOTIDE SEQUENCE [LARGE SCALE GENOMIC DNA]</scope>
    <source>
        <strain evidence="2 3">CCM 8644</strain>
    </source>
</reference>
<comment type="caution">
    <text evidence="2">The sequence shown here is derived from an EMBL/GenBank/DDBJ whole genome shotgun (WGS) entry which is preliminary data.</text>
</comment>
<keyword evidence="3" id="KW-1185">Reference proteome</keyword>
<gene>
    <name evidence="2" type="ORF">A5893_13130</name>
</gene>
<evidence type="ECO:0000313" key="3">
    <source>
        <dbReference type="Proteomes" id="UP000078459"/>
    </source>
</evidence>
<evidence type="ECO:0000259" key="1">
    <source>
        <dbReference type="Pfam" id="PF13628"/>
    </source>
</evidence>
<dbReference type="Proteomes" id="UP000078459">
    <property type="component" value="Unassembled WGS sequence"/>
</dbReference>
<protein>
    <recommendedName>
        <fullName evidence="1">DUF4142 domain-containing protein</fullName>
    </recommendedName>
</protein>
<dbReference type="AlphaFoldDB" id="A0A179DD54"/>
<dbReference type="EMBL" id="LWHJ01000029">
    <property type="protein sequence ID" value="OAQ38975.1"/>
    <property type="molecule type" value="Genomic_DNA"/>
</dbReference>
<reference evidence="2 3" key="1">
    <citation type="submission" date="2016-04" db="EMBL/GenBank/DDBJ databases">
        <authorList>
            <person name="Evans L.H."/>
            <person name="Alamgir A."/>
            <person name="Owens N."/>
            <person name="Weber N.D."/>
            <person name="Virtaneva K."/>
            <person name="Barbian K."/>
            <person name="Babar A."/>
            <person name="Rosenke K."/>
        </authorList>
    </citation>
    <scope>NUCLEOTIDE SEQUENCE [LARGE SCALE GENOMIC DNA]</scope>
    <source>
        <strain evidence="2 3">CCM 8644</strain>
    </source>
</reference>
<feature type="domain" description="DUF4142" evidence="1">
    <location>
        <begin position="20"/>
        <end position="151"/>
    </location>
</feature>
<proteinExistence type="predicted"/>
<accession>A0A179DD54</accession>
<dbReference type="Pfam" id="PF13628">
    <property type="entry name" value="DUF4142"/>
    <property type="match status" value="1"/>
</dbReference>
<sequence length="158" mass="18155">MSFQACEKDVFPTETTSKNELFIRELYSNNRVKILAAEAAIDKSTNADVINFSNELLKFHNELEVEILLLAASKSVFTNKELLNYHRNNINLLYNYPNTEFNKQFVFLIRLSQVEALEILTEADANDIDDDFKLWGLEQLPKIAQKLDEAEILAAKIP</sequence>
<evidence type="ECO:0000313" key="2">
    <source>
        <dbReference type="EMBL" id="OAQ38975.1"/>
    </source>
</evidence>
<name>A0A179DD54_9SPHI</name>
<organism evidence="2 3">
    <name type="scientific">Pedobacter psychrophilus</name>
    <dbReference type="NCBI Taxonomy" id="1826909"/>
    <lineage>
        <taxon>Bacteria</taxon>
        <taxon>Pseudomonadati</taxon>
        <taxon>Bacteroidota</taxon>
        <taxon>Sphingobacteriia</taxon>
        <taxon>Sphingobacteriales</taxon>
        <taxon>Sphingobacteriaceae</taxon>
        <taxon>Pedobacter</taxon>
    </lineage>
</organism>